<feature type="region of interest" description="Disordered" evidence="1">
    <location>
        <begin position="238"/>
        <end position="274"/>
    </location>
</feature>
<feature type="region of interest" description="Disordered" evidence="1">
    <location>
        <begin position="96"/>
        <end position="162"/>
    </location>
</feature>
<feature type="compositionally biased region" description="Low complexity" evidence="1">
    <location>
        <begin position="103"/>
        <end position="112"/>
    </location>
</feature>
<name>A0A0D7AQT7_9AGAR</name>
<dbReference type="Proteomes" id="UP000054144">
    <property type="component" value="Unassembled WGS sequence"/>
</dbReference>
<reference evidence="2 3" key="1">
    <citation type="journal article" date="2015" name="Fungal Genet. Biol.">
        <title>Evolution of novel wood decay mechanisms in Agaricales revealed by the genome sequences of Fistulina hepatica and Cylindrobasidium torrendii.</title>
        <authorList>
            <person name="Floudas D."/>
            <person name="Held B.W."/>
            <person name="Riley R."/>
            <person name="Nagy L.G."/>
            <person name="Koehler G."/>
            <person name="Ransdell A.S."/>
            <person name="Younus H."/>
            <person name="Chow J."/>
            <person name="Chiniquy J."/>
            <person name="Lipzen A."/>
            <person name="Tritt A."/>
            <person name="Sun H."/>
            <person name="Haridas S."/>
            <person name="LaButti K."/>
            <person name="Ohm R.A."/>
            <person name="Kues U."/>
            <person name="Blanchette R.A."/>
            <person name="Grigoriev I.V."/>
            <person name="Minto R.E."/>
            <person name="Hibbett D.S."/>
        </authorList>
    </citation>
    <scope>NUCLEOTIDE SEQUENCE [LARGE SCALE GENOMIC DNA]</scope>
    <source>
        <strain evidence="2 3">ATCC 64428</strain>
    </source>
</reference>
<protein>
    <submittedName>
        <fullName evidence="2">Uncharacterized protein</fullName>
    </submittedName>
</protein>
<evidence type="ECO:0000256" key="1">
    <source>
        <dbReference type="SAM" id="MobiDB-lite"/>
    </source>
</evidence>
<sequence>MPVRKLASSSTAKAASSSVHVDEVTEIDADVEVIYPNSIVHPSSPLLDPAAQAQVSGSNIIVSELPGALPATGSTGTRLFADADTNESVARAAVLGRSKVEESTGPTSSSPPNAGNVNPVSVAIASSASSMKNRPSRNKQKKLRLSAKTSIPEGTGTTSALDTVPSATTVSMNSDTFVSNATIATTDGPVSAFATSTSIFTPAIYPSALSTTTASGTDAQTTAVANAGSDLAERRCSTKEWHRRRREKMVRSRMLRAQNQSATSSPASPAPPEYLSVPVWDSTVPFSHSTAPSGNHAVPTGQCTAPPKGSTASYSVPSVSYPLLMNPAPPSDPSASSRADNIRSIQAPVMTANSSTGNLQPASLPLPLLVYPKDVALDFRDKYGQTVQPIFTDIVEYQTGVQLFEAIRRSSQPLRFRGCFSLIRRADRECRAQIKLLHSRLLSYCPNVSVFNHPSVRETDERCVAEYRCTCHWLKSTDAQAAKQGVACSGKMYIVVEDDNSHPFLEGQRFVVVFMHAPDSVTSS</sequence>
<dbReference type="EMBL" id="KN881583">
    <property type="protein sequence ID" value="KIY53917.1"/>
    <property type="molecule type" value="Genomic_DNA"/>
</dbReference>
<feature type="compositionally biased region" description="Low complexity" evidence="1">
    <location>
        <begin position="120"/>
        <end position="130"/>
    </location>
</feature>
<evidence type="ECO:0000313" key="2">
    <source>
        <dbReference type="EMBL" id="KIY53917.1"/>
    </source>
</evidence>
<feature type="compositionally biased region" description="Low complexity" evidence="1">
    <location>
        <begin position="7"/>
        <end position="18"/>
    </location>
</feature>
<organism evidence="2 3">
    <name type="scientific">Fistulina hepatica ATCC 64428</name>
    <dbReference type="NCBI Taxonomy" id="1128425"/>
    <lineage>
        <taxon>Eukaryota</taxon>
        <taxon>Fungi</taxon>
        <taxon>Dikarya</taxon>
        <taxon>Basidiomycota</taxon>
        <taxon>Agaricomycotina</taxon>
        <taxon>Agaricomycetes</taxon>
        <taxon>Agaricomycetidae</taxon>
        <taxon>Agaricales</taxon>
        <taxon>Fistulinaceae</taxon>
        <taxon>Fistulina</taxon>
    </lineage>
</organism>
<feature type="compositionally biased region" description="Basic residues" evidence="1">
    <location>
        <begin position="241"/>
        <end position="254"/>
    </location>
</feature>
<feature type="region of interest" description="Disordered" evidence="1">
    <location>
        <begin position="1"/>
        <end position="21"/>
    </location>
</feature>
<accession>A0A0D7AQT7</accession>
<keyword evidence="3" id="KW-1185">Reference proteome</keyword>
<proteinExistence type="predicted"/>
<dbReference type="AlphaFoldDB" id="A0A0D7AQT7"/>
<evidence type="ECO:0000313" key="3">
    <source>
        <dbReference type="Proteomes" id="UP000054144"/>
    </source>
</evidence>
<gene>
    <name evidence="2" type="ORF">FISHEDRAFT_68481</name>
</gene>
<feature type="compositionally biased region" description="Basic residues" evidence="1">
    <location>
        <begin position="134"/>
        <end position="145"/>
    </location>
</feature>
<feature type="region of interest" description="Disordered" evidence="1">
    <location>
        <begin position="288"/>
        <end position="311"/>
    </location>
</feature>